<keyword evidence="2" id="KW-1185">Reference proteome</keyword>
<dbReference type="Proteomes" id="UP000292958">
    <property type="component" value="Unassembled WGS sequence"/>
</dbReference>
<name>A0A4Q7YGL3_9BACT</name>
<evidence type="ECO:0000313" key="1">
    <source>
        <dbReference type="EMBL" id="RZU35515.1"/>
    </source>
</evidence>
<sequence>MGDFDLAFKCLDEAINHKTIFINLLAVEPFFQPLLTDRTFSRLLKKLNLSH</sequence>
<organism evidence="1 2">
    <name type="scientific">Edaphobacter modestus</name>
    <dbReference type="NCBI Taxonomy" id="388466"/>
    <lineage>
        <taxon>Bacteria</taxon>
        <taxon>Pseudomonadati</taxon>
        <taxon>Acidobacteriota</taxon>
        <taxon>Terriglobia</taxon>
        <taxon>Terriglobales</taxon>
        <taxon>Acidobacteriaceae</taxon>
        <taxon>Edaphobacter</taxon>
    </lineage>
</organism>
<dbReference type="AlphaFoldDB" id="A0A4Q7YGL3"/>
<protein>
    <recommendedName>
        <fullName evidence="3">Tetratricopeptide repeat protein</fullName>
    </recommendedName>
</protein>
<evidence type="ECO:0000313" key="2">
    <source>
        <dbReference type="Proteomes" id="UP000292958"/>
    </source>
</evidence>
<reference evidence="1 2" key="1">
    <citation type="submission" date="2019-02" db="EMBL/GenBank/DDBJ databases">
        <title>Genomic Encyclopedia of Archaeal and Bacterial Type Strains, Phase II (KMG-II): from individual species to whole genera.</title>
        <authorList>
            <person name="Goeker M."/>
        </authorList>
    </citation>
    <scope>NUCLEOTIDE SEQUENCE [LARGE SCALE GENOMIC DNA]</scope>
    <source>
        <strain evidence="1 2">DSM 18101</strain>
    </source>
</reference>
<proteinExistence type="predicted"/>
<dbReference type="EMBL" id="SHKW01000002">
    <property type="protein sequence ID" value="RZU35515.1"/>
    <property type="molecule type" value="Genomic_DNA"/>
</dbReference>
<accession>A0A4Q7YGL3</accession>
<gene>
    <name evidence="1" type="ORF">BDD14_5576</name>
</gene>
<evidence type="ECO:0008006" key="3">
    <source>
        <dbReference type="Google" id="ProtNLM"/>
    </source>
</evidence>
<comment type="caution">
    <text evidence="1">The sequence shown here is derived from an EMBL/GenBank/DDBJ whole genome shotgun (WGS) entry which is preliminary data.</text>
</comment>